<sequence length="106" mass="12255">MTDGVVRLLRVIAGFSVSISSVIRIPSPTVHRATHRKITQLQTKKKHYPSSLRQLHNMLGKRVGCIEQLVNAPDMSWRKYNHWSLNKKLQLAEMDSHQRVFPRDGK</sequence>
<protein>
    <submittedName>
        <fullName evidence="1 2">Uncharacterized protein</fullName>
    </submittedName>
</protein>
<dbReference type="Proteomes" id="UP000014760">
    <property type="component" value="Unassembled WGS sequence"/>
</dbReference>
<dbReference type="EnsemblMetazoa" id="CapteT213683">
    <property type="protein sequence ID" value="CapteP213683"/>
    <property type="gene ID" value="CapteG213683"/>
</dbReference>
<evidence type="ECO:0000313" key="3">
    <source>
        <dbReference type="Proteomes" id="UP000014760"/>
    </source>
</evidence>
<organism evidence="1">
    <name type="scientific">Capitella teleta</name>
    <name type="common">Polychaete worm</name>
    <dbReference type="NCBI Taxonomy" id="283909"/>
    <lineage>
        <taxon>Eukaryota</taxon>
        <taxon>Metazoa</taxon>
        <taxon>Spiralia</taxon>
        <taxon>Lophotrochozoa</taxon>
        <taxon>Annelida</taxon>
        <taxon>Polychaeta</taxon>
        <taxon>Sedentaria</taxon>
        <taxon>Scolecida</taxon>
        <taxon>Capitellidae</taxon>
        <taxon>Capitella</taxon>
    </lineage>
</organism>
<dbReference type="HOGENOM" id="CLU_2225674_0_0_1"/>
<keyword evidence="3" id="KW-1185">Reference proteome</keyword>
<reference evidence="2" key="3">
    <citation type="submission" date="2015-06" db="UniProtKB">
        <authorList>
            <consortium name="EnsemblMetazoa"/>
        </authorList>
    </citation>
    <scope>IDENTIFICATION</scope>
</reference>
<evidence type="ECO:0000313" key="2">
    <source>
        <dbReference type="EnsemblMetazoa" id="CapteP213683"/>
    </source>
</evidence>
<reference evidence="3" key="1">
    <citation type="submission" date="2012-12" db="EMBL/GenBank/DDBJ databases">
        <authorList>
            <person name="Hellsten U."/>
            <person name="Grimwood J."/>
            <person name="Chapman J.A."/>
            <person name="Shapiro H."/>
            <person name="Aerts A."/>
            <person name="Otillar R.P."/>
            <person name="Terry A.Y."/>
            <person name="Boore J.L."/>
            <person name="Simakov O."/>
            <person name="Marletaz F."/>
            <person name="Cho S.-J."/>
            <person name="Edsinger-Gonzales E."/>
            <person name="Havlak P."/>
            <person name="Kuo D.-H."/>
            <person name="Larsson T."/>
            <person name="Lv J."/>
            <person name="Arendt D."/>
            <person name="Savage R."/>
            <person name="Osoegawa K."/>
            <person name="de Jong P."/>
            <person name="Lindberg D.R."/>
            <person name="Seaver E.C."/>
            <person name="Weisblat D.A."/>
            <person name="Putnam N.H."/>
            <person name="Grigoriev I.V."/>
            <person name="Rokhsar D.S."/>
        </authorList>
    </citation>
    <scope>NUCLEOTIDE SEQUENCE</scope>
    <source>
        <strain evidence="3">I ESC-2004</strain>
    </source>
</reference>
<proteinExistence type="predicted"/>
<dbReference type="EMBL" id="AMQN01004686">
    <property type="status" value="NOT_ANNOTATED_CDS"/>
    <property type="molecule type" value="Genomic_DNA"/>
</dbReference>
<name>R7V8S5_CAPTE</name>
<accession>R7V8S5</accession>
<dbReference type="EMBL" id="KB294182">
    <property type="protein sequence ID" value="ELU14917.1"/>
    <property type="molecule type" value="Genomic_DNA"/>
</dbReference>
<dbReference type="AlphaFoldDB" id="R7V8S5"/>
<reference evidence="1 3" key="2">
    <citation type="journal article" date="2013" name="Nature">
        <title>Insights into bilaterian evolution from three spiralian genomes.</title>
        <authorList>
            <person name="Simakov O."/>
            <person name="Marletaz F."/>
            <person name="Cho S.J."/>
            <person name="Edsinger-Gonzales E."/>
            <person name="Havlak P."/>
            <person name="Hellsten U."/>
            <person name="Kuo D.H."/>
            <person name="Larsson T."/>
            <person name="Lv J."/>
            <person name="Arendt D."/>
            <person name="Savage R."/>
            <person name="Osoegawa K."/>
            <person name="de Jong P."/>
            <person name="Grimwood J."/>
            <person name="Chapman J.A."/>
            <person name="Shapiro H."/>
            <person name="Aerts A."/>
            <person name="Otillar R.P."/>
            <person name="Terry A.Y."/>
            <person name="Boore J.L."/>
            <person name="Grigoriev I.V."/>
            <person name="Lindberg D.R."/>
            <person name="Seaver E.C."/>
            <person name="Weisblat D.A."/>
            <person name="Putnam N.H."/>
            <person name="Rokhsar D.S."/>
        </authorList>
    </citation>
    <scope>NUCLEOTIDE SEQUENCE</scope>
    <source>
        <strain evidence="1 3">I ESC-2004</strain>
    </source>
</reference>
<gene>
    <name evidence="1" type="ORF">CAPTEDRAFT_213683</name>
</gene>
<evidence type="ECO:0000313" key="1">
    <source>
        <dbReference type="EMBL" id="ELU14917.1"/>
    </source>
</evidence>